<proteinExistence type="inferred from homology"/>
<evidence type="ECO:0000256" key="3">
    <source>
        <dbReference type="ARBA" id="ARBA00022692"/>
    </source>
</evidence>
<evidence type="ECO:0000256" key="2">
    <source>
        <dbReference type="ARBA" id="ARBA00007362"/>
    </source>
</evidence>
<name>A0A1G9JUI5_9BACT</name>
<evidence type="ECO:0000313" key="9">
    <source>
        <dbReference type="Proteomes" id="UP000199053"/>
    </source>
</evidence>
<dbReference type="SUPFAM" id="SSF103481">
    <property type="entry name" value="Multidrug resistance efflux transporter EmrE"/>
    <property type="match status" value="2"/>
</dbReference>
<dbReference type="RefSeq" id="WP_092162428.1">
    <property type="nucleotide sequence ID" value="NZ_FNGA01000004.1"/>
</dbReference>
<keyword evidence="5 6" id="KW-0472">Membrane</keyword>
<dbReference type="Proteomes" id="UP000199053">
    <property type="component" value="Unassembled WGS sequence"/>
</dbReference>
<dbReference type="GO" id="GO:0016020">
    <property type="term" value="C:membrane"/>
    <property type="evidence" value="ECO:0007669"/>
    <property type="project" value="UniProtKB-SubCell"/>
</dbReference>
<dbReference type="InterPro" id="IPR000620">
    <property type="entry name" value="EamA_dom"/>
</dbReference>
<keyword evidence="3 6" id="KW-0812">Transmembrane</keyword>
<feature type="transmembrane region" description="Helical" evidence="6">
    <location>
        <begin position="209"/>
        <end position="229"/>
    </location>
</feature>
<feature type="transmembrane region" description="Helical" evidence="6">
    <location>
        <begin position="266"/>
        <end position="284"/>
    </location>
</feature>
<sequence>MNLRGCILILIAAVMWSLIGPVSKFPLEQGIPPLENAFWRALFAWILFAVHAYRMRAFKIAPKDIPSVICFGIVGITVFYGSYQLAVQGVGAALASVLLYTAPAWVAFMSWLFLGEKMGPIKLCALSMTIIGVVCVSLGPQIFGTGKELAFTWFGLMCGLTSGFSYALYFIFGKTLFSRYTTPTIFLYALPIGAIGLLPFFEFHHKTPTSWICLITLAVVCTYVSYTLYYVGMRWLEATNAAVIATIEPVMAAILAWWWWDESFDWTGYLGSMLIVSAVLIIIMEGKIMSRVLRPQTETI</sequence>
<dbReference type="Gene3D" id="1.10.3730.20">
    <property type="match status" value="1"/>
</dbReference>
<feature type="domain" description="EamA" evidence="7">
    <location>
        <begin position="154"/>
        <end position="283"/>
    </location>
</feature>
<feature type="transmembrane region" description="Helical" evidence="6">
    <location>
        <begin position="149"/>
        <end position="172"/>
    </location>
</feature>
<dbReference type="OrthoDB" id="6707571at2"/>
<dbReference type="InterPro" id="IPR050638">
    <property type="entry name" value="AA-Vitamin_Transporters"/>
</dbReference>
<dbReference type="STRING" id="246191.SAMN05660337_2959"/>
<protein>
    <submittedName>
        <fullName evidence="8">Permease of the drug/metabolite transporter (DMT) superfamily</fullName>
    </submittedName>
</protein>
<evidence type="ECO:0000256" key="4">
    <source>
        <dbReference type="ARBA" id="ARBA00022989"/>
    </source>
</evidence>
<feature type="transmembrane region" description="Helical" evidence="6">
    <location>
        <begin position="65"/>
        <end position="83"/>
    </location>
</feature>
<evidence type="ECO:0000259" key="7">
    <source>
        <dbReference type="Pfam" id="PF00892"/>
    </source>
</evidence>
<dbReference type="InterPro" id="IPR037185">
    <property type="entry name" value="EmrE-like"/>
</dbReference>
<comment type="similarity">
    <text evidence="2">Belongs to the EamA transporter family.</text>
</comment>
<feature type="transmembrane region" description="Helical" evidence="6">
    <location>
        <begin position="184"/>
        <end position="203"/>
    </location>
</feature>
<keyword evidence="9" id="KW-1185">Reference proteome</keyword>
<evidence type="ECO:0000256" key="5">
    <source>
        <dbReference type="ARBA" id="ARBA00023136"/>
    </source>
</evidence>
<gene>
    <name evidence="8" type="ORF">SAMN05660337_2959</name>
</gene>
<dbReference type="Pfam" id="PF00892">
    <property type="entry name" value="EamA"/>
    <property type="match status" value="2"/>
</dbReference>
<dbReference type="PANTHER" id="PTHR32322:SF2">
    <property type="entry name" value="EAMA DOMAIN-CONTAINING PROTEIN"/>
    <property type="match status" value="1"/>
</dbReference>
<feature type="transmembrane region" description="Helical" evidence="6">
    <location>
        <begin position="241"/>
        <end position="260"/>
    </location>
</feature>
<dbReference type="PANTHER" id="PTHR32322">
    <property type="entry name" value="INNER MEMBRANE TRANSPORTER"/>
    <property type="match status" value="1"/>
</dbReference>
<comment type="subcellular location">
    <subcellularLocation>
        <location evidence="1">Membrane</location>
        <topology evidence="1">Multi-pass membrane protein</topology>
    </subcellularLocation>
</comment>
<organism evidence="8 9">
    <name type="scientific">Maridesulfovibrio ferrireducens</name>
    <dbReference type="NCBI Taxonomy" id="246191"/>
    <lineage>
        <taxon>Bacteria</taxon>
        <taxon>Pseudomonadati</taxon>
        <taxon>Thermodesulfobacteriota</taxon>
        <taxon>Desulfovibrionia</taxon>
        <taxon>Desulfovibrionales</taxon>
        <taxon>Desulfovibrionaceae</taxon>
        <taxon>Maridesulfovibrio</taxon>
    </lineage>
</organism>
<reference evidence="9" key="1">
    <citation type="submission" date="2016-10" db="EMBL/GenBank/DDBJ databases">
        <authorList>
            <person name="Varghese N."/>
            <person name="Submissions S."/>
        </authorList>
    </citation>
    <scope>NUCLEOTIDE SEQUENCE [LARGE SCALE GENOMIC DNA]</scope>
    <source>
        <strain evidence="9">DSM 16995</strain>
    </source>
</reference>
<evidence type="ECO:0000313" key="8">
    <source>
        <dbReference type="EMBL" id="SDL41197.1"/>
    </source>
</evidence>
<evidence type="ECO:0000256" key="1">
    <source>
        <dbReference type="ARBA" id="ARBA00004141"/>
    </source>
</evidence>
<dbReference type="AlphaFoldDB" id="A0A1G9JUI5"/>
<feature type="transmembrane region" description="Helical" evidence="6">
    <location>
        <begin position="37"/>
        <end position="53"/>
    </location>
</feature>
<feature type="transmembrane region" description="Helical" evidence="6">
    <location>
        <begin position="89"/>
        <end position="114"/>
    </location>
</feature>
<feature type="domain" description="EamA" evidence="7">
    <location>
        <begin position="4"/>
        <end position="137"/>
    </location>
</feature>
<evidence type="ECO:0000256" key="6">
    <source>
        <dbReference type="SAM" id="Phobius"/>
    </source>
</evidence>
<keyword evidence="4 6" id="KW-1133">Transmembrane helix</keyword>
<dbReference type="EMBL" id="FNGA01000004">
    <property type="protein sequence ID" value="SDL41197.1"/>
    <property type="molecule type" value="Genomic_DNA"/>
</dbReference>
<feature type="transmembrane region" description="Helical" evidence="6">
    <location>
        <begin position="123"/>
        <end position="143"/>
    </location>
</feature>
<accession>A0A1G9JUI5</accession>